<organism evidence="2 3">
    <name type="scientific">Hericium alpestre</name>
    <dbReference type="NCBI Taxonomy" id="135208"/>
    <lineage>
        <taxon>Eukaryota</taxon>
        <taxon>Fungi</taxon>
        <taxon>Dikarya</taxon>
        <taxon>Basidiomycota</taxon>
        <taxon>Agaricomycotina</taxon>
        <taxon>Agaricomycetes</taxon>
        <taxon>Russulales</taxon>
        <taxon>Hericiaceae</taxon>
        <taxon>Hericium</taxon>
    </lineage>
</organism>
<sequence>MVTTPPSAAAADDDDNDDDDVPPAQRMPCNAMQPFDPFPLHSQQAKRQMPKDCCLCQYTKTKGTKTFFNPCRARWLGQFTTGALYKHPPHTVNPSTKVLHQAAKLYYVLYAMSTIPTDSNVPSNDIAQNSAVPSMPTQAPNSGPKKSMLMGVSASTEQAKKEAKKKVNMDKTTLTAKLSRKAAEKKKAKVTTNLHGLKDSLHDLDNILLPSDMEISDEEASPLELASKNRYEPLQDPPSQTTEHADSMITDETVDSMVTDNTAKEPTPPQHRAPLPRRPFFPLAPVTPMRDTACPSMGEEITTPGGEAPELDSFIRRHAQSLNFSSPPNSSPFLKTAARVGLIVPNCAAYVAPMPEHTGDGVQELFLLLPTASGPQDAFHASTLPPASTAAPPTSESDTRLLN</sequence>
<accession>A0A4Y9ZP82</accession>
<evidence type="ECO:0000256" key="1">
    <source>
        <dbReference type="SAM" id="MobiDB-lite"/>
    </source>
</evidence>
<keyword evidence="3" id="KW-1185">Reference proteome</keyword>
<protein>
    <submittedName>
        <fullName evidence="2">Uncharacterized protein</fullName>
    </submittedName>
</protein>
<proteinExistence type="predicted"/>
<feature type="region of interest" description="Disordered" evidence="1">
    <location>
        <begin position="377"/>
        <end position="403"/>
    </location>
</feature>
<feature type="region of interest" description="Disordered" evidence="1">
    <location>
        <begin position="218"/>
        <end position="247"/>
    </location>
</feature>
<comment type="caution">
    <text evidence="2">The sequence shown here is derived from an EMBL/GenBank/DDBJ whole genome shotgun (WGS) entry which is preliminary data.</text>
</comment>
<dbReference type="EMBL" id="SFCI01001489">
    <property type="protein sequence ID" value="TFY75641.1"/>
    <property type="molecule type" value="Genomic_DNA"/>
</dbReference>
<dbReference type="Proteomes" id="UP000298061">
    <property type="component" value="Unassembled WGS sequence"/>
</dbReference>
<feature type="compositionally biased region" description="Acidic residues" evidence="1">
    <location>
        <begin position="11"/>
        <end position="21"/>
    </location>
</feature>
<evidence type="ECO:0000313" key="2">
    <source>
        <dbReference type="EMBL" id="TFY75641.1"/>
    </source>
</evidence>
<dbReference type="AlphaFoldDB" id="A0A4Y9ZP82"/>
<gene>
    <name evidence="2" type="ORF">EWM64_g8370</name>
</gene>
<evidence type="ECO:0000313" key="3">
    <source>
        <dbReference type="Proteomes" id="UP000298061"/>
    </source>
</evidence>
<feature type="region of interest" description="Disordered" evidence="1">
    <location>
        <begin position="1"/>
        <end position="29"/>
    </location>
</feature>
<feature type="compositionally biased region" description="Polar residues" evidence="1">
    <location>
        <begin position="126"/>
        <end position="141"/>
    </location>
</feature>
<reference evidence="2 3" key="1">
    <citation type="submission" date="2019-02" db="EMBL/GenBank/DDBJ databases">
        <title>Genome sequencing of the rare red list fungi Hericium alpestre (H. flagellum).</title>
        <authorList>
            <person name="Buettner E."/>
            <person name="Kellner H."/>
        </authorList>
    </citation>
    <scope>NUCLEOTIDE SEQUENCE [LARGE SCALE GENOMIC DNA]</scope>
    <source>
        <strain evidence="2 3">DSM 108284</strain>
    </source>
</reference>
<feature type="compositionally biased region" description="Low complexity" evidence="1">
    <location>
        <begin position="381"/>
        <end position="396"/>
    </location>
</feature>
<feature type="region of interest" description="Disordered" evidence="1">
    <location>
        <begin position="126"/>
        <end position="148"/>
    </location>
</feature>
<name>A0A4Y9ZP82_9AGAM</name>